<comment type="caution">
    <text evidence="1">The sequence shown here is derived from an EMBL/GenBank/DDBJ whole genome shotgun (WGS) entry which is preliminary data.</text>
</comment>
<reference evidence="2" key="1">
    <citation type="journal article" date="2011" name="Genome Biol.">
        <title>Comparative and functional genomics provide insights into the pathogenicity of dermatophytic fungi.</title>
        <authorList>
            <person name="Burmester A."/>
            <person name="Shelest E."/>
            <person name="Gloeckner G."/>
            <person name="Heddergott C."/>
            <person name="Schindler S."/>
            <person name="Staib P."/>
            <person name="Heidel A."/>
            <person name="Felder M."/>
            <person name="Petzold A."/>
            <person name="Szafranski K."/>
            <person name="Feuermann M."/>
            <person name="Pedruzzi I."/>
            <person name="Priebe S."/>
            <person name="Groth M."/>
            <person name="Winkler R."/>
            <person name="Li W."/>
            <person name="Kniemeyer O."/>
            <person name="Schroeckh V."/>
            <person name="Hertweck C."/>
            <person name="Hube B."/>
            <person name="White T.C."/>
            <person name="Platzer M."/>
            <person name="Guthke R."/>
            <person name="Heitman J."/>
            <person name="Woestemeyer J."/>
            <person name="Zipfel P.F."/>
            <person name="Monod M."/>
            <person name="Brakhage A.A."/>
        </authorList>
    </citation>
    <scope>NUCLEOTIDE SEQUENCE [LARGE SCALE GENOMIC DNA]</scope>
    <source>
        <strain evidence="2">ATCC MYA-4681 / CBS 112371</strain>
    </source>
</reference>
<dbReference type="AlphaFoldDB" id="D4ALW4"/>
<dbReference type="Proteomes" id="UP000008866">
    <property type="component" value="Unassembled WGS sequence"/>
</dbReference>
<name>D4ALW4_ARTBC</name>
<dbReference type="HOGENOM" id="CLU_2374281_0_0_1"/>
<protein>
    <submittedName>
        <fullName evidence="1">Uncharacterized protein</fullName>
    </submittedName>
</protein>
<sequence>MKRLGCVIGVKENEGKETQPVDDNVAVKRGADSRIICKNSHSNLIFDSVDDAKLQNCSIQNLSLASRGWLFARSFASPLFWGRVRDRAIGRVYLTAASSQPSMTIKTRISIAIFFMA</sequence>
<accession>D4ALW4</accession>
<dbReference type="KEGG" id="abe:ARB_05312"/>
<keyword evidence="2" id="KW-1185">Reference proteome</keyword>
<evidence type="ECO:0000313" key="2">
    <source>
        <dbReference type="Proteomes" id="UP000008866"/>
    </source>
</evidence>
<gene>
    <name evidence="1" type="ORF">ARB_05312</name>
</gene>
<dbReference type="GeneID" id="9526739"/>
<dbReference type="RefSeq" id="XP_003017018.1">
    <property type="nucleotide sequence ID" value="XM_003016972.1"/>
</dbReference>
<proteinExistence type="predicted"/>
<organism evidence="1 2">
    <name type="scientific">Arthroderma benhamiae (strain ATCC MYA-4681 / CBS 112371)</name>
    <name type="common">Trichophyton mentagrophytes</name>
    <dbReference type="NCBI Taxonomy" id="663331"/>
    <lineage>
        <taxon>Eukaryota</taxon>
        <taxon>Fungi</taxon>
        <taxon>Dikarya</taxon>
        <taxon>Ascomycota</taxon>
        <taxon>Pezizomycotina</taxon>
        <taxon>Eurotiomycetes</taxon>
        <taxon>Eurotiomycetidae</taxon>
        <taxon>Onygenales</taxon>
        <taxon>Arthrodermataceae</taxon>
        <taxon>Trichophyton</taxon>
    </lineage>
</organism>
<evidence type="ECO:0000313" key="1">
    <source>
        <dbReference type="EMBL" id="EFE36373.1"/>
    </source>
</evidence>
<dbReference type="EMBL" id="ABSU01000002">
    <property type="protein sequence ID" value="EFE36373.1"/>
    <property type="molecule type" value="Genomic_DNA"/>
</dbReference>
<dbReference type="eggNOG" id="ENOG502RQ6F">
    <property type="taxonomic scope" value="Eukaryota"/>
</dbReference>